<keyword evidence="1" id="KW-0472">Membrane</keyword>
<feature type="transmembrane region" description="Helical" evidence="1">
    <location>
        <begin position="72"/>
        <end position="92"/>
    </location>
</feature>
<feature type="transmembrane region" description="Helical" evidence="1">
    <location>
        <begin position="104"/>
        <end position="125"/>
    </location>
</feature>
<feature type="transmembrane region" description="Helical" evidence="1">
    <location>
        <begin position="132"/>
        <end position="148"/>
    </location>
</feature>
<feature type="transmembrane region" description="Helical" evidence="1">
    <location>
        <begin position="154"/>
        <end position="172"/>
    </location>
</feature>
<gene>
    <name evidence="2" type="ORF">NCTC11532_00153</name>
</gene>
<dbReference type="AlphaFoldDB" id="A0A378LQ60"/>
<sequence>MLLCLALLSGIFLPVYSDEAVTKWGAARFFEESGKAMSYYPQCSKTLNLNLSWIFYPANLFYSLIYGKLYPLGLRISGIIFSFFWFLGIGYWCFKKEKSVLPAVYLFTAIIGVGFALGVMPYLFILARPEQMLTLTLLLCFLYCIFWRNRCSVSWHYLAGFIYIILMSCFFFAHPKTLFFLPFMIAVAYLISDKTHPVWRVLLILAPLIFAYYAYHRASLLTHCSGTPLLNKMMASNSLYPGLLFDSPLEFLKQGFTNLIEAPRKIINHIIFQSAYQSVWLPSTIIPALGIKLFNLGIKLSLYILIIGTHLAAMVLLIYQMIKRAPQPSILLAGLLAIGTFFNFFFYKTWHFYGGNQNIPISILLLLSIISCLPRKIPFDKIRTVSITITLYASTSIIILLYNYLPALVHNSKNKEAEIKGQFLSIPVFGVPHHIKTIKALAKQCGLTTNNVSHLVLDHMTYYAFRENKSPIHVLYVSEIGFGPDLANGKLEPFLHKLNSPGIIAQCPYIPEQLRSLPHMENNGYCCINLYALSTG</sequence>
<organism evidence="2 3">
    <name type="scientific">Legionella wadsworthii</name>
    <dbReference type="NCBI Taxonomy" id="28088"/>
    <lineage>
        <taxon>Bacteria</taxon>
        <taxon>Pseudomonadati</taxon>
        <taxon>Pseudomonadota</taxon>
        <taxon>Gammaproteobacteria</taxon>
        <taxon>Legionellales</taxon>
        <taxon>Legionellaceae</taxon>
        <taxon>Legionella</taxon>
    </lineage>
</organism>
<feature type="transmembrane region" description="Helical" evidence="1">
    <location>
        <begin position="353"/>
        <end position="373"/>
    </location>
</feature>
<keyword evidence="3" id="KW-1185">Reference proteome</keyword>
<keyword evidence="1" id="KW-0812">Transmembrane</keyword>
<name>A0A378LQ60_9GAMM</name>
<evidence type="ECO:0000256" key="1">
    <source>
        <dbReference type="SAM" id="Phobius"/>
    </source>
</evidence>
<evidence type="ECO:0000313" key="3">
    <source>
        <dbReference type="Proteomes" id="UP000255297"/>
    </source>
</evidence>
<accession>A0A378LQ60</accession>
<dbReference type="Proteomes" id="UP000255297">
    <property type="component" value="Unassembled WGS sequence"/>
</dbReference>
<feature type="transmembrane region" description="Helical" evidence="1">
    <location>
        <begin position="330"/>
        <end position="347"/>
    </location>
</feature>
<reference evidence="2 3" key="1">
    <citation type="submission" date="2018-06" db="EMBL/GenBank/DDBJ databases">
        <authorList>
            <consortium name="Pathogen Informatics"/>
            <person name="Doyle S."/>
        </authorList>
    </citation>
    <scope>NUCLEOTIDE SEQUENCE [LARGE SCALE GENOMIC DNA]</scope>
    <source>
        <strain evidence="2 3">NCTC11532</strain>
    </source>
</reference>
<dbReference type="EMBL" id="UGPB01000001">
    <property type="protein sequence ID" value="STY27992.1"/>
    <property type="molecule type" value="Genomic_DNA"/>
</dbReference>
<proteinExistence type="predicted"/>
<feature type="transmembrane region" description="Helical" evidence="1">
    <location>
        <begin position="198"/>
        <end position="215"/>
    </location>
</feature>
<feature type="transmembrane region" description="Helical" evidence="1">
    <location>
        <begin position="300"/>
        <end position="318"/>
    </location>
</feature>
<evidence type="ECO:0000313" key="2">
    <source>
        <dbReference type="EMBL" id="STY27992.1"/>
    </source>
</evidence>
<keyword evidence="1" id="KW-1133">Transmembrane helix</keyword>
<protein>
    <recommendedName>
        <fullName evidence="4">Glycosyltransferase RgtA/B/C/D-like domain-containing protein</fullName>
    </recommendedName>
</protein>
<evidence type="ECO:0008006" key="4">
    <source>
        <dbReference type="Google" id="ProtNLM"/>
    </source>
</evidence>
<feature type="transmembrane region" description="Helical" evidence="1">
    <location>
        <begin position="385"/>
        <end position="405"/>
    </location>
</feature>